<evidence type="ECO:0000256" key="6">
    <source>
        <dbReference type="HAMAP-Rule" id="MF_00337"/>
    </source>
</evidence>
<dbReference type="STRING" id="966.BTA35_0209715"/>
<proteinExistence type="inferred from homology"/>
<dbReference type="EC" id="3.1.11.6" evidence="6"/>
<comment type="function">
    <text evidence="6">Bidirectionally degrades single-stranded DNA into large acid-insoluble oligonucleotides, which are then degraded further into small acid-soluble oligonucleotides.</text>
</comment>
<evidence type="ECO:0000256" key="2">
    <source>
        <dbReference type="ARBA" id="ARBA00022490"/>
    </source>
</evidence>
<dbReference type="PANTHER" id="PTHR34137">
    <property type="entry name" value="EXODEOXYRIBONUCLEASE 7 SMALL SUBUNIT"/>
    <property type="match status" value="1"/>
</dbReference>
<dbReference type="GO" id="GO:0006308">
    <property type="term" value="P:DNA catabolic process"/>
    <property type="evidence" value="ECO:0007669"/>
    <property type="project" value="UniProtKB-UniRule"/>
</dbReference>
<keyword evidence="7" id="KW-0175">Coiled coil</keyword>
<accession>A0A1T1HBK5</accession>
<evidence type="ECO:0000256" key="5">
    <source>
        <dbReference type="ARBA" id="ARBA00022839"/>
    </source>
</evidence>
<keyword evidence="2 6" id="KW-0963">Cytoplasm</keyword>
<evidence type="ECO:0000313" key="8">
    <source>
        <dbReference type="EMBL" id="OOV87248.1"/>
    </source>
</evidence>
<dbReference type="Proteomes" id="UP000190064">
    <property type="component" value="Unassembled WGS sequence"/>
</dbReference>
<dbReference type="InterPro" id="IPR037004">
    <property type="entry name" value="Exonuc_VII_ssu_sf"/>
</dbReference>
<comment type="subcellular location">
    <subcellularLocation>
        <location evidence="6">Cytoplasm</location>
    </subcellularLocation>
</comment>
<dbReference type="HAMAP" id="MF_00337">
    <property type="entry name" value="Exonuc_7_S"/>
    <property type="match status" value="1"/>
</dbReference>
<reference evidence="8" key="1">
    <citation type="submission" date="2017-02" db="EMBL/GenBank/DDBJ databases">
        <title>Draft Genome Sequence of the Salt Water Bacterium Oceanospirillum linum ATCC 11336.</title>
        <authorList>
            <person name="Trachtenberg A.M."/>
            <person name="Carney J.G."/>
            <person name="Linnane J.D."/>
            <person name="Rheaume B.A."/>
            <person name="Pitts N.L."/>
            <person name="Mykles D.L."/>
            <person name="Maclea K.S."/>
        </authorList>
    </citation>
    <scope>NUCLEOTIDE SEQUENCE [LARGE SCALE GENOMIC DNA]</scope>
    <source>
        <strain evidence="8">ATCC 11336</strain>
    </source>
</reference>
<evidence type="ECO:0000256" key="4">
    <source>
        <dbReference type="ARBA" id="ARBA00022801"/>
    </source>
</evidence>
<dbReference type="GO" id="GO:0008855">
    <property type="term" value="F:exodeoxyribonuclease VII activity"/>
    <property type="evidence" value="ECO:0007669"/>
    <property type="project" value="UniProtKB-UniRule"/>
</dbReference>
<dbReference type="NCBIfam" id="NF002140">
    <property type="entry name" value="PRK00977.1-4"/>
    <property type="match status" value="1"/>
</dbReference>
<dbReference type="EMBL" id="MTSD02000003">
    <property type="protein sequence ID" value="OOV87248.1"/>
    <property type="molecule type" value="Genomic_DNA"/>
</dbReference>
<comment type="similarity">
    <text evidence="1 6">Belongs to the XseB family.</text>
</comment>
<dbReference type="Gene3D" id="1.10.287.1040">
    <property type="entry name" value="Exonuclease VII, small subunit"/>
    <property type="match status" value="1"/>
</dbReference>
<dbReference type="Pfam" id="PF02609">
    <property type="entry name" value="Exonuc_VII_S"/>
    <property type="match status" value="1"/>
</dbReference>
<evidence type="ECO:0000256" key="1">
    <source>
        <dbReference type="ARBA" id="ARBA00009998"/>
    </source>
</evidence>
<gene>
    <name evidence="6" type="primary">xseB</name>
    <name evidence="8" type="ORF">BTA35_0209715</name>
</gene>
<dbReference type="AlphaFoldDB" id="A0A1T1HBK5"/>
<organism evidence="8 9">
    <name type="scientific">Oceanospirillum linum</name>
    <dbReference type="NCBI Taxonomy" id="966"/>
    <lineage>
        <taxon>Bacteria</taxon>
        <taxon>Pseudomonadati</taxon>
        <taxon>Pseudomonadota</taxon>
        <taxon>Gammaproteobacteria</taxon>
        <taxon>Oceanospirillales</taxon>
        <taxon>Oceanospirillaceae</taxon>
        <taxon>Oceanospirillum</taxon>
    </lineage>
</organism>
<sequence>MAQPKAKDFAGKMAELEQLVAQLEAGELSLEESLKAFEGGIRLIRDCQNKLTQAEQKVSQLIEDNGQLTEAPLSPPTSTE</sequence>
<name>A0A1T1HBK5_OCELI</name>
<keyword evidence="4 6" id="KW-0378">Hydrolase</keyword>
<protein>
    <recommendedName>
        <fullName evidence="6">Exodeoxyribonuclease 7 small subunit</fullName>
        <ecNumber evidence="6">3.1.11.6</ecNumber>
    </recommendedName>
    <alternativeName>
        <fullName evidence="6">Exodeoxyribonuclease VII small subunit</fullName>
        <shortName evidence="6">Exonuclease VII small subunit</shortName>
    </alternativeName>
</protein>
<keyword evidence="3 6" id="KW-0540">Nuclease</keyword>
<feature type="coiled-coil region" evidence="7">
    <location>
        <begin position="6"/>
        <end position="71"/>
    </location>
</feature>
<keyword evidence="5 6" id="KW-0269">Exonuclease</keyword>
<evidence type="ECO:0000256" key="3">
    <source>
        <dbReference type="ARBA" id="ARBA00022722"/>
    </source>
</evidence>
<dbReference type="GO" id="GO:0005829">
    <property type="term" value="C:cytosol"/>
    <property type="evidence" value="ECO:0007669"/>
    <property type="project" value="TreeGrafter"/>
</dbReference>
<comment type="caution">
    <text evidence="8">The sequence shown here is derived from an EMBL/GenBank/DDBJ whole genome shotgun (WGS) entry which is preliminary data.</text>
</comment>
<evidence type="ECO:0000313" key="9">
    <source>
        <dbReference type="Proteomes" id="UP000190064"/>
    </source>
</evidence>
<dbReference type="NCBIfam" id="TIGR01280">
    <property type="entry name" value="xseB"/>
    <property type="match status" value="1"/>
</dbReference>
<comment type="subunit">
    <text evidence="6">Heterooligomer composed of large and small subunits.</text>
</comment>
<keyword evidence="9" id="KW-1185">Reference proteome</keyword>
<comment type="catalytic activity">
    <reaction evidence="6">
        <text>Exonucleolytic cleavage in either 5'- to 3'- or 3'- to 5'-direction to yield nucleoside 5'-phosphates.</text>
        <dbReference type="EC" id="3.1.11.6"/>
    </reaction>
</comment>
<dbReference type="PIRSF" id="PIRSF006488">
    <property type="entry name" value="Exonuc_VII_S"/>
    <property type="match status" value="1"/>
</dbReference>
<dbReference type="PANTHER" id="PTHR34137:SF1">
    <property type="entry name" value="EXODEOXYRIBONUCLEASE 7 SMALL SUBUNIT"/>
    <property type="match status" value="1"/>
</dbReference>
<dbReference type="GO" id="GO:0009318">
    <property type="term" value="C:exodeoxyribonuclease VII complex"/>
    <property type="evidence" value="ECO:0007669"/>
    <property type="project" value="UniProtKB-UniRule"/>
</dbReference>
<dbReference type="SUPFAM" id="SSF116842">
    <property type="entry name" value="XseB-like"/>
    <property type="match status" value="1"/>
</dbReference>
<dbReference type="RefSeq" id="WP_078319607.1">
    <property type="nucleotide sequence ID" value="NZ_FXTS01000003.1"/>
</dbReference>
<evidence type="ECO:0000256" key="7">
    <source>
        <dbReference type="SAM" id="Coils"/>
    </source>
</evidence>
<dbReference type="InterPro" id="IPR003761">
    <property type="entry name" value="Exonuc_VII_S"/>
</dbReference>